<proteinExistence type="predicted"/>
<organism evidence="1 2">
    <name type="scientific">Lactuca virosa</name>
    <dbReference type="NCBI Taxonomy" id="75947"/>
    <lineage>
        <taxon>Eukaryota</taxon>
        <taxon>Viridiplantae</taxon>
        <taxon>Streptophyta</taxon>
        <taxon>Embryophyta</taxon>
        <taxon>Tracheophyta</taxon>
        <taxon>Spermatophyta</taxon>
        <taxon>Magnoliopsida</taxon>
        <taxon>eudicotyledons</taxon>
        <taxon>Gunneridae</taxon>
        <taxon>Pentapetalae</taxon>
        <taxon>asterids</taxon>
        <taxon>campanulids</taxon>
        <taxon>Asterales</taxon>
        <taxon>Asteraceae</taxon>
        <taxon>Cichorioideae</taxon>
        <taxon>Cichorieae</taxon>
        <taxon>Lactucinae</taxon>
        <taxon>Lactuca</taxon>
    </lineage>
</organism>
<evidence type="ECO:0000313" key="1">
    <source>
        <dbReference type="EMBL" id="CAH1450851.1"/>
    </source>
</evidence>
<gene>
    <name evidence="1" type="ORF">LVIROSA_LOCUS36249</name>
</gene>
<accession>A0AAU9PKL1</accession>
<comment type="caution">
    <text evidence="1">The sequence shown here is derived from an EMBL/GenBank/DDBJ whole genome shotgun (WGS) entry which is preliminary data.</text>
</comment>
<dbReference type="AlphaFoldDB" id="A0AAU9PKL1"/>
<sequence>MFSDCFHFPIRMDVGSSISCHRRYDLHIMSSAAAIEVEMSTSASTAPAPAIQEEEGNTFFFWGLDSRLKTTVTDNGYFC</sequence>
<name>A0AAU9PKL1_9ASTR</name>
<evidence type="ECO:0000313" key="2">
    <source>
        <dbReference type="Proteomes" id="UP001157418"/>
    </source>
</evidence>
<keyword evidence="2" id="KW-1185">Reference proteome</keyword>
<protein>
    <submittedName>
        <fullName evidence="1">Uncharacterized protein</fullName>
    </submittedName>
</protein>
<dbReference type="EMBL" id="CAKMRJ010005634">
    <property type="protein sequence ID" value="CAH1450851.1"/>
    <property type="molecule type" value="Genomic_DNA"/>
</dbReference>
<reference evidence="1 2" key="1">
    <citation type="submission" date="2022-01" db="EMBL/GenBank/DDBJ databases">
        <authorList>
            <person name="Xiong W."/>
            <person name="Schranz E."/>
        </authorList>
    </citation>
    <scope>NUCLEOTIDE SEQUENCE [LARGE SCALE GENOMIC DNA]</scope>
</reference>
<dbReference type="Proteomes" id="UP001157418">
    <property type="component" value="Unassembled WGS sequence"/>
</dbReference>